<dbReference type="AlphaFoldDB" id="A0A0B7AX73"/>
<reference evidence="1" key="1">
    <citation type="submission" date="2014-12" db="EMBL/GenBank/DDBJ databases">
        <title>Insight into the proteome of Arion vulgaris.</title>
        <authorList>
            <person name="Aradska J."/>
            <person name="Bulat T."/>
            <person name="Smidak R."/>
            <person name="Sarate P."/>
            <person name="Gangsoo J."/>
            <person name="Sialana F."/>
            <person name="Bilban M."/>
            <person name="Lubec G."/>
        </authorList>
    </citation>
    <scope>NUCLEOTIDE SEQUENCE</scope>
    <source>
        <tissue evidence="1">Skin</tissue>
    </source>
</reference>
<protein>
    <submittedName>
        <fullName evidence="1">Uncharacterized protein</fullName>
    </submittedName>
</protein>
<sequence length="58" mass="6918">MLYSINRESNNILHLDGNIKRCLTKEQFNRIVLAGHKMGHVDHLQPFFHVELVYDHFK</sequence>
<gene>
    <name evidence="1" type="primary">ORF148988</name>
</gene>
<organism evidence="1">
    <name type="scientific">Arion vulgaris</name>
    <dbReference type="NCBI Taxonomy" id="1028688"/>
    <lineage>
        <taxon>Eukaryota</taxon>
        <taxon>Metazoa</taxon>
        <taxon>Spiralia</taxon>
        <taxon>Lophotrochozoa</taxon>
        <taxon>Mollusca</taxon>
        <taxon>Gastropoda</taxon>
        <taxon>Heterobranchia</taxon>
        <taxon>Euthyneura</taxon>
        <taxon>Panpulmonata</taxon>
        <taxon>Eupulmonata</taxon>
        <taxon>Stylommatophora</taxon>
        <taxon>Helicina</taxon>
        <taxon>Arionoidea</taxon>
        <taxon>Arionidae</taxon>
        <taxon>Arion</taxon>
    </lineage>
</organism>
<dbReference type="EMBL" id="HACG01038719">
    <property type="protein sequence ID" value="CEK85584.1"/>
    <property type="molecule type" value="Transcribed_RNA"/>
</dbReference>
<proteinExistence type="predicted"/>
<evidence type="ECO:0000313" key="1">
    <source>
        <dbReference type="EMBL" id="CEK85584.1"/>
    </source>
</evidence>
<accession>A0A0B7AX73</accession>
<name>A0A0B7AX73_9EUPU</name>